<dbReference type="Pfam" id="PF14659">
    <property type="entry name" value="Phage_int_SAM_3"/>
    <property type="match status" value="1"/>
</dbReference>
<dbReference type="EMBL" id="BIFQ01000001">
    <property type="protein sequence ID" value="GCE04222.1"/>
    <property type="molecule type" value="Genomic_DNA"/>
</dbReference>
<dbReference type="AlphaFoldDB" id="A0A401ZBK5"/>
<evidence type="ECO:0000256" key="5">
    <source>
        <dbReference type="SAM" id="MobiDB-lite"/>
    </source>
</evidence>
<dbReference type="PANTHER" id="PTHR30349">
    <property type="entry name" value="PHAGE INTEGRASE-RELATED"/>
    <property type="match status" value="1"/>
</dbReference>
<dbReference type="RefSeq" id="WP_126595397.1">
    <property type="nucleotide sequence ID" value="NZ_BIFQ01000001.1"/>
</dbReference>
<evidence type="ECO:0000256" key="4">
    <source>
        <dbReference type="PROSITE-ProRule" id="PRU01248"/>
    </source>
</evidence>
<dbReference type="InterPro" id="IPR002104">
    <property type="entry name" value="Integrase_catalytic"/>
</dbReference>
<keyword evidence="1" id="KW-0229">DNA integration</keyword>
<dbReference type="PROSITE" id="PS51900">
    <property type="entry name" value="CB"/>
    <property type="match status" value="1"/>
</dbReference>
<comment type="caution">
    <text evidence="8">The sequence shown here is derived from an EMBL/GenBank/DDBJ whole genome shotgun (WGS) entry which is preliminary data.</text>
</comment>
<dbReference type="GO" id="GO:0003677">
    <property type="term" value="F:DNA binding"/>
    <property type="evidence" value="ECO:0007669"/>
    <property type="project" value="UniProtKB-UniRule"/>
</dbReference>
<dbReference type="GO" id="GO:0006310">
    <property type="term" value="P:DNA recombination"/>
    <property type="evidence" value="ECO:0007669"/>
    <property type="project" value="UniProtKB-KW"/>
</dbReference>
<keyword evidence="3" id="KW-0233">DNA recombination</keyword>
<dbReference type="Pfam" id="PF00589">
    <property type="entry name" value="Phage_integrase"/>
    <property type="match status" value="1"/>
</dbReference>
<dbReference type="GO" id="GO:0015074">
    <property type="term" value="P:DNA integration"/>
    <property type="evidence" value="ECO:0007669"/>
    <property type="project" value="UniProtKB-KW"/>
</dbReference>
<keyword evidence="2 4" id="KW-0238">DNA-binding</keyword>
<gene>
    <name evidence="8" type="ORF">KDAU_15510</name>
</gene>
<protein>
    <submittedName>
        <fullName evidence="8">Site-specific integrase</fullName>
    </submittedName>
</protein>
<evidence type="ECO:0000256" key="2">
    <source>
        <dbReference type="ARBA" id="ARBA00023125"/>
    </source>
</evidence>
<evidence type="ECO:0000313" key="8">
    <source>
        <dbReference type="EMBL" id="GCE04222.1"/>
    </source>
</evidence>
<evidence type="ECO:0000313" key="9">
    <source>
        <dbReference type="Proteomes" id="UP000287224"/>
    </source>
</evidence>
<organism evidence="8 9">
    <name type="scientific">Dictyobacter aurantiacus</name>
    <dbReference type="NCBI Taxonomy" id="1936993"/>
    <lineage>
        <taxon>Bacteria</taxon>
        <taxon>Bacillati</taxon>
        <taxon>Chloroflexota</taxon>
        <taxon>Ktedonobacteria</taxon>
        <taxon>Ktedonobacterales</taxon>
        <taxon>Dictyobacteraceae</taxon>
        <taxon>Dictyobacter</taxon>
    </lineage>
</organism>
<dbReference type="InterPro" id="IPR010998">
    <property type="entry name" value="Integrase_recombinase_N"/>
</dbReference>
<proteinExistence type="predicted"/>
<dbReference type="PROSITE" id="PS51898">
    <property type="entry name" value="TYR_RECOMBINASE"/>
    <property type="match status" value="1"/>
</dbReference>
<dbReference type="InterPro" id="IPR050090">
    <property type="entry name" value="Tyrosine_recombinase_XerCD"/>
</dbReference>
<feature type="region of interest" description="Disordered" evidence="5">
    <location>
        <begin position="364"/>
        <end position="383"/>
    </location>
</feature>
<dbReference type="InterPro" id="IPR013762">
    <property type="entry name" value="Integrase-like_cat_sf"/>
</dbReference>
<feature type="domain" description="Core-binding (CB)" evidence="7">
    <location>
        <begin position="65"/>
        <end position="148"/>
    </location>
</feature>
<evidence type="ECO:0000256" key="1">
    <source>
        <dbReference type="ARBA" id="ARBA00022908"/>
    </source>
</evidence>
<sequence>MAKKRANGEGSIYQRKSDGKWVGSISTDDGKRKVFYGKTKAEVREKLNEAVYAQQRGMLSVGPNVALQEYLENWLENIHKPTIRLSTYLNYRKLLDNYLLPGLGKIKLQKLTPQQVQAFYSQKINEGLSPKTVNNVHGVLHKALDNAVKWNMLPRNICDAVTPPRIPRKELNYLTSDQARILLKEVKEHRLEALLTLAITTGMRRGELLALRWQDINFTDRSLQVRRAVSYLKNYGYVESEPKTARSRRTIMLPEFVISILQQHREHQQEQEALAGKVWVSKGLVFTNAWGDYYSPSTMLKVFKRFLESIDMPHMRFHDLRHSAATILLAMKVHPKIVQEILGHSQITTTMDIYSHAMPSLQDDATEQWEDKFGKKSKKKGKK</sequence>
<name>A0A401ZBK5_9CHLR</name>
<accession>A0A401ZBK5</accession>
<dbReference type="InterPro" id="IPR004107">
    <property type="entry name" value="Integrase_SAM-like_N"/>
</dbReference>
<dbReference type="InterPro" id="IPR011010">
    <property type="entry name" value="DNA_brk_join_enz"/>
</dbReference>
<evidence type="ECO:0000259" key="7">
    <source>
        <dbReference type="PROSITE" id="PS51900"/>
    </source>
</evidence>
<evidence type="ECO:0000259" key="6">
    <source>
        <dbReference type="PROSITE" id="PS51898"/>
    </source>
</evidence>
<dbReference type="Gene3D" id="1.10.150.130">
    <property type="match status" value="1"/>
</dbReference>
<feature type="domain" description="Tyr recombinase" evidence="6">
    <location>
        <begin position="169"/>
        <end position="367"/>
    </location>
</feature>
<evidence type="ECO:0000256" key="3">
    <source>
        <dbReference type="ARBA" id="ARBA00023172"/>
    </source>
</evidence>
<keyword evidence="9" id="KW-1185">Reference proteome</keyword>
<dbReference type="Proteomes" id="UP000287224">
    <property type="component" value="Unassembled WGS sequence"/>
</dbReference>
<dbReference type="OrthoDB" id="156970at2"/>
<dbReference type="PANTHER" id="PTHR30349:SF91">
    <property type="entry name" value="INTA PROTEIN"/>
    <property type="match status" value="1"/>
</dbReference>
<dbReference type="CDD" id="cd01189">
    <property type="entry name" value="INT_ICEBs1_C_like"/>
    <property type="match status" value="1"/>
</dbReference>
<dbReference type="InterPro" id="IPR044068">
    <property type="entry name" value="CB"/>
</dbReference>
<dbReference type="SUPFAM" id="SSF56349">
    <property type="entry name" value="DNA breaking-rejoining enzymes"/>
    <property type="match status" value="1"/>
</dbReference>
<dbReference type="Gene3D" id="1.10.443.10">
    <property type="entry name" value="Intergrase catalytic core"/>
    <property type="match status" value="1"/>
</dbReference>
<reference evidence="9" key="1">
    <citation type="submission" date="2018-12" db="EMBL/GenBank/DDBJ databases">
        <title>Tengunoibacter tsumagoiensis gen. nov., sp. nov., Dictyobacter kobayashii sp. nov., D. alpinus sp. nov., and D. joshuensis sp. nov. and description of Dictyobacteraceae fam. nov. within the order Ktedonobacterales isolated from Tengu-no-mugimeshi.</title>
        <authorList>
            <person name="Wang C.M."/>
            <person name="Zheng Y."/>
            <person name="Sakai Y."/>
            <person name="Toyoda A."/>
            <person name="Minakuchi Y."/>
            <person name="Abe K."/>
            <person name="Yokota A."/>
            <person name="Yabe S."/>
        </authorList>
    </citation>
    <scope>NUCLEOTIDE SEQUENCE [LARGE SCALE GENOMIC DNA]</scope>
    <source>
        <strain evidence="9">S-27</strain>
    </source>
</reference>